<comment type="caution">
    <text evidence="2">The sequence shown here is derived from an EMBL/GenBank/DDBJ whole genome shotgun (WGS) entry which is preliminary data.</text>
</comment>
<dbReference type="EMBL" id="LPWD01000015">
    <property type="protein sequence ID" value="ODS04097.1"/>
    <property type="molecule type" value="Genomic_DNA"/>
</dbReference>
<organism evidence="2 3">
    <name type="scientific">Methyloceanibacter marginalis</name>
    <dbReference type="NCBI Taxonomy" id="1774971"/>
    <lineage>
        <taxon>Bacteria</taxon>
        <taxon>Pseudomonadati</taxon>
        <taxon>Pseudomonadota</taxon>
        <taxon>Alphaproteobacteria</taxon>
        <taxon>Hyphomicrobiales</taxon>
        <taxon>Hyphomicrobiaceae</taxon>
        <taxon>Methyloceanibacter</taxon>
    </lineage>
</organism>
<proteinExistence type="predicted"/>
<keyword evidence="3" id="KW-1185">Reference proteome</keyword>
<sequence length="198" mass="21414">MNSPILSRRSAEVAARFGAQAASYEDHAGLQQDVARKLAGMLPELKAPRVLELGCGTGLLSRHLVARYPHGQFVLTDAAPAMIGECRRNLARTRARVTYEVMDADAAGGHDDLDLIVTSMTLHWLRDPVASLERLRTRLAPGGVLLFATLGPDSFAEWRTVLATECLPSGIPDLPAIPGVVEEEHLRPITIRFPSCAG</sequence>
<name>A0A1E3WGC9_9HYPH</name>
<dbReference type="AlphaFoldDB" id="A0A1E3WGC9"/>
<dbReference type="PANTHER" id="PTHR43861">
    <property type="entry name" value="TRANS-ACONITATE 2-METHYLTRANSFERASE-RELATED"/>
    <property type="match status" value="1"/>
</dbReference>
<evidence type="ECO:0000313" key="2">
    <source>
        <dbReference type="EMBL" id="ODS04097.1"/>
    </source>
</evidence>
<dbReference type="Proteomes" id="UP000095042">
    <property type="component" value="Unassembled WGS sequence"/>
</dbReference>
<dbReference type="Gene3D" id="3.40.50.150">
    <property type="entry name" value="Vaccinia Virus protein VP39"/>
    <property type="match status" value="1"/>
</dbReference>
<dbReference type="CDD" id="cd02440">
    <property type="entry name" value="AdoMet_MTases"/>
    <property type="match status" value="1"/>
</dbReference>
<evidence type="ECO:0000259" key="1">
    <source>
        <dbReference type="Pfam" id="PF08242"/>
    </source>
</evidence>
<evidence type="ECO:0000313" key="3">
    <source>
        <dbReference type="Proteomes" id="UP000095042"/>
    </source>
</evidence>
<dbReference type="SUPFAM" id="SSF53335">
    <property type="entry name" value="S-adenosyl-L-methionine-dependent methyltransferases"/>
    <property type="match status" value="1"/>
</dbReference>
<protein>
    <recommendedName>
        <fullName evidence="1">Methyltransferase type 12 domain-containing protein</fullName>
    </recommendedName>
</protein>
<dbReference type="PANTHER" id="PTHR43861:SF1">
    <property type="entry name" value="TRANS-ACONITATE 2-METHYLTRANSFERASE"/>
    <property type="match status" value="1"/>
</dbReference>
<reference evidence="2 3" key="1">
    <citation type="journal article" date="2016" name="Environ. Microbiol.">
        <title>New Methyloceanibacter diversity from North Sea sediments includes methanotroph containing solely the soluble methane monooxygenase.</title>
        <authorList>
            <person name="Vekeman B."/>
            <person name="Kerckhof F.M."/>
            <person name="Cremers G."/>
            <person name="de Vos P."/>
            <person name="Vandamme P."/>
            <person name="Boon N."/>
            <person name="Op den Camp H.J."/>
            <person name="Heylen K."/>
        </authorList>
    </citation>
    <scope>NUCLEOTIDE SEQUENCE [LARGE SCALE GENOMIC DNA]</scope>
    <source>
        <strain evidence="2 3">R-67177</strain>
    </source>
</reference>
<dbReference type="Pfam" id="PF08242">
    <property type="entry name" value="Methyltransf_12"/>
    <property type="match status" value="1"/>
</dbReference>
<feature type="domain" description="Methyltransferase type 12" evidence="1">
    <location>
        <begin position="51"/>
        <end position="145"/>
    </location>
</feature>
<dbReference type="InterPro" id="IPR029063">
    <property type="entry name" value="SAM-dependent_MTases_sf"/>
</dbReference>
<accession>A0A1E3WGC9</accession>
<dbReference type="InterPro" id="IPR013217">
    <property type="entry name" value="Methyltransf_12"/>
</dbReference>
<gene>
    <name evidence="2" type="ORF">AUC71_05860</name>
</gene>